<dbReference type="Proteomes" id="UP000006546">
    <property type="component" value="Chromosome"/>
</dbReference>
<name>F4LJ78_TREBD</name>
<evidence type="ECO:0000313" key="1">
    <source>
        <dbReference type="EMBL" id="AEE16335.1"/>
    </source>
</evidence>
<dbReference type="EMBL" id="CP002696">
    <property type="protein sequence ID" value="AEE16335.1"/>
    <property type="molecule type" value="Genomic_DNA"/>
</dbReference>
<protein>
    <submittedName>
        <fullName evidence="1">Uncharacterized protein</fullName>
    </submittedName>
</protein>
<gene>
    <name evidence="1" type="ordered locus">Trebr_0899</name>
</gene>
<proteinExistence type="predicted"/>
<accession>F4LJ78</accession>
<reference evidence="2" key="1">
    <citation type="submission" date="2011-04" db="EMBL/GenBank/DDBJ databases">
        <title>The complete genome of Treponema brennaborense DSM 12168.</title>
        <authorList>
            <person name="Lucas S."/>
            <person name="Han J."/>
            <person name="Lapidus A."/>
            <person name="Bruce D."/>
            <person name="Goodwin L."/>
            <person name="Pitluck S."/>
            <person name="Peters L."/>
            <person name="Kyrpides N."/>
            <person name="Mavromatis K."/>
            <person name="Ivanova N."/>
            <person name="Mikhailova N."/>
            <person name="Pagani I."/>
            <person name="Teshima H."/>
            <person name="Detter J.C."/>
            <person name="Tapia R."/>
            <person name="Han C."/>
            <person name="Land M."/>
            <person name="Hauser L."/>
            <person name="Markowitz V."/>
            <person name="Cheng J.-F."/>
            <person name="Hugenholtz P."/>
            <person name="Woyke T."/>
            <person name="Wu D."/>
            <person name="Gronow S."/>
            <person name="Wellnitz S."/>
            <person name="Brambilla E."/>
            <person name="Klenk H.-P."/>
            <person name="Eisen J.A."/>
        </authorList>
    </citation>
    <scope>NUCLEOTIDE SEQUENCE [LARGE SCALE GENOMIC DNA]</scope>
    <source>
        <strain evidence="2">DSM 12168 / CIP 105900 / DD5/3</strain>
    </source>
</reference>
<dbReference type="RefSeq" id="WP_013758054.1">
    <property type="nucleotide sequence ID" value="NC_015500.1"/>
</dbReference>
<organism evidence="1 2">
    <name type="scientific">Treponema brennaborense (strain DSM 12168 / CIP 105900 / DD5/3)</name>
    <dbReference type="NCBI Taxonomy" id="906968"/>
    <lineage>
        <taxon>Bacteria</taxon>
        <taxon>Pseudomonadati</taxon>
        <taxon>Spirochaetota</taxon>
        <taxon>Spirochaetia</taxon>
        <taxon>Spirochaetales</taxon>
        <taxon>Treponemataceae</taxon>
        <taxon>Treponema</taxon>
    </lineage>
</organism>
<dbReference type="KEGG" id="tbe:Trebr_0899"/>
<keyword evidence="2" id="KW-1185">Reference proteome</keyword>
<sequence length="205" mass="23087">MNTTEISLSEQISPQNLPAWEQARTSILPFLAPVESPRDFAPALRSHDTLAAMLTDKIKMYIAFFYKGIVIPLTEYLIRQWNVSWSSVRLAMDENMAALMHAVSLKPHVSPSGFSYYSVSHPLPICNSSLPFYKPFQRELHERFGETFYMAVPEKTTSVIFPANELTAYEAKLRNDVILTHDCSARPLSTELLEVSEAGVVALCD</sequence>
<evidence type="ECO:0000313" key="2">
    <source>
        <dbReference type="Proteomes" id="UP000006546"/>
    </source>
</evidence>
<dbReference type="HOGENOM" id="CLU_1337013_0_0_12"/>
<dbReference type="AlphaFoldDB" id="F4LJ78"/>